<dbReference type="FunCoup" id="A0A5J5F1E5">
    <property type="interactions" value="23"/>
</dbReference>
<evidence type="ECO:0000313" key="4">
    <source>
        <dbReference type="Proteomes" id="UP000326924"/>
    </source>
</evidence>
<feature type="chain" id="PRO_5023920100" description="MICOS complex subunit" evidence="2">
    <location>
        <begin position="32"/>
        <end position="229"/>
    </location>
</feature>
<protein>
    <recommendedName>
        <fullName evidence="1">MICOS complex subunit</fullName>
    </recommendedName>
</protein>
<feature type="signal peptide" evidence="2">
    <location>
        <begin position="1"/>
        <end position="31"/>
    </location>
</feature>
<comment type="subcellular location">
    <subcellularLocation>
        <location evidence="1">Mitochondrion inner membrane</location>
    </subcellularLocation>
</comment>
<sequence length="229" mass="25619">MASQLPRLRRTALPLAGLAATTLLASSTVFAEEARHPTKKPIYDAPPPPQTPLESMPTYPTPTERLAQHIGKARRFINVHYRLACDKLDDAFSHYLSYEHSVTRTIAALAPPKNSPEKVLPGAIYVAVATMAGGIIARKRIWPIRILTPIAVGIGSAWYFIPQTTQNVGELLWEWEKKVPQVAETHQQIRQSIEEAVRKTYETTIETRKKVDEAVHNVRKSAEDLVKRG</sequence>
<evidence type="ECO:0000256" key="1">
    <source>
        <dbReference type="RuleBase" id="RU363021"/>
    </source>
</evidence>
<keyword evidence="2" id="KW-0732">Signal</keyword>
<dbReference type="PANTHER" id="PTHR28268">
    <property type="entry name" value="MICOS SUBUNIT MIC26"/>
    <property type="match status" value="1"/>
</dbReference>
<evidence type="ECO:0000313" key="3">
    <source>
        <dbReference type="EMBL" id="KAA8909475.1"/>
    </source>
</evidence>
<dbReference type="AlphaFoldDB" id="A0A5J5F1E5"/>
<dbReference type="Proteomes" id="UP000326924">
    <property type="component" value="Unassembled WGS sequence"/>
</dbReference>
<dbReference type="OrthoDB" id="2399148at2759"/>
<reference evidence="3 4" key="1">
    <citation type="submission" date="2019-09" db="EMBL/GenBank/DDBJ databases">
        <title>Draft genome of the ectomycorrhizal ascomycete Sphaerosporella brunnea.</title>
        <authorList>
            <consortium name="DOE Joint Genome Institute"/>
            <person name="Benucci G.M."/>
            <person name="Marozzi G."/>
            <person name="Antonielli L."/>
            <person name="Sanchez S."/>
            <person name="Marco P."/>
            <person name="Wang X."/>
            <person name="Falini L.B."/>
            <person name="Barry K."/>
            <person name="Haridas S."/>
            <person name="Lipzen A."/>
            <person name="Labutti K."/>
            <person name="Grigoriev I.V."/>
            <person name="Murat C."/>
            <person name="Martin F."/>
            <person name="Albertini E."/>
            <person name="Donnini D."/>
            <person name="Bonito G."/>
        </authorList>
    </citation>
    <scope>NUCLEOTIDE SEQUENCE [LARGE SCALE GENOMIC DNA]</scope>
    <source>
        <strain evidence="3 4">Sb_GMNB300</strain>
    </source>
</reference>
<dbReference type="GO" id="GO:0061617">
    <property type="term" value="C:MICOS complex"/>
    <property type="evidence" value="ECO:0007669"/>
    <property type="project" value="UniProtKB-UniRule"/>
</dbReference>
<keyword evidence="1" id="KW-0999">Mitochondrion inner membrane</keyword>
<evidence type="ECO:0000256" key="2">
    <source>
        <dbReference type="SAM" id="SignalP"/>
    </source>
</evidence>
<name>A0A5J5F1E5_9PEZI</name>
<dbReference type="GO" id="GO:0042407">
    <property type="term" value="P:cristae formation"/>
    <property type="evidence" value="ECO:0007669"/>
    <property type="project" value="InterPro"/>
</dbReference>
<keyword evidence="1" id="KW-0472">Membrane</keyword>
<accession>A0A5J5F1E5</accession>
<comment type="caution">
    <text evidence="3">The sequence shown here is derived from an EMBL/GenBank/DDBJ whole genome shotgun (WGS) entry which is preliminary data.</text>
</comment>
<proteinExistence type="predicted"/>
<dbReference type="InterPro" id="IPR033181">
    <property type="entry name" value="Mic26_fungi"/>
</dbReference>
<keyword evidence="1" id="KW-0496">Mitochondrion</keyword>
<organism evidence="3 4">
    <name type="scientific">Sphaerosporella brunnea</name>
    <dbReference type="NCBI Taxonomy" id="1250544"/>
    <lineage>
        <taxon>Eukaryota</taxon>
        <taxon>Fungi</taxon>
        <taxon>Dikarya</taxon>
        <taxon>Ascomycota</taxon>
        <taxon>Pezizomycotina</taxon>
        <taxon>Pezizomycetes</taxon>
        <taxon>Pezizales</taxon>
        <taxon>Pyronemataceae</taxon>
        <taxon>Sphaerosporella</taxon>
    </lineage>
</organism>
<comment type="subunit">
    <text evidence="1">Component of the mitochondrial contact site and cristae organizing system (MICOS) complex.</text>
</comment>
<comment type="function">
    <text evidence="1">Component of the MICOS complex, a large protein complex of the mitochondrial inner membrane that plays crucial roles in the maintenance of crista junctions, inner membrane architecture, and formation of contact sites to the outer membrane.</text>
</comment>
<dbReference type="InterPro" id="IPR019166">
    <property type="entry name" value="MIC26/MIC27"/>
</dbReference>
<dbReference type="GO" id="GO:0044284">
    <property type="term" value="C:mitochondrial crista junction"/>
    <property type="evidence" value="ECO:0007669"/>
    <property type="project" value="TreeGrafter"/>
</dbReference>
<gene>
    <name evidence="3" type="ORF">FN846DRAFT_942342</name>
</gene>
<dbReference type="PANTHER" id="PTHR28268:SF1">
    <property type="entry name" value="MICOS SUBUNIT MIC26"/>
    <property type="match status" value="1"/>
</dbReference>
<dbReference type="EMBL" id="VXIS01000057">
    <property type="protein sequence ID" value="KAA8909475.1"/>
    <property type="molecule type" value="Genomic_DNA"/>
</dbReference>
<dbReference type="Pfam" id="PF09769">
    <property type="entry name" value="ApoO"/>
    <property type="match status" value="1"/>
</dbReference>
<keyword evidence="4" id="KW-1185">Reference proteome</keyword>
<dbReference type="InParanoid" id="A0A5J5F1E5"/>